<evidence type="ECO:0000256" key="1">
    <source>
        <dbReference type="SAM" id="MobiDB-lite"/>
    </source>
</evidence>
<feature type="transmembrane region" description="Helical" evidence="2">
    <location>
        <begin position="68"/>
        <end position="99"/>
    </location>
</feature>
<feature type="transmembrane region" description="Helical" evidence="2">
    <location>
        <begin position="164"/>
        <end position="185"/>
    </location>
</feature>
<comment type="caution">
    <text evidence="3">The sequence shown here is derived from an EMBL/GenBank/DDBJ whole genome shotgun (WGS) entry which is preliminary data.</text>
</comment>
<feature type="region of interest" description="Disordered" evidence="1">
    <location>
        <begin position="1"/>
        <end position="24"/>
    </location>
</feature>
<evidence type="ECO:0000313" key="3">
    <source>
        <dbReference type="EMBL" id="RKR90354.1"/>
    </source>
</evidence>
<evidence type="ECO:0000313" key="4">
    <source>
        <dbReference type="Proteomes" id="UP000277671"/>
    </source>
</evidence>
<feature type="transmembrane region" description="Helical" evidence="2">
    <location>
        <begin position="302"/>
        <end position="321"/>
    </location>
</feature>
<keyword evidence="2" id="KW-1133">Transmembrane helix</keyword>
<organism evidence="3 4">
    <name type="scientific">Micromonospora pisi</name>
    <dbReference type="NCBI Taxonomy" id="589240"/>
    <lineage>
        <taxon>Bacteria</taxon>
        <taxon>Bacillati</taxon>
        <taxon>Actinomycetota</taxon>
        <taxon>Actinomycetes</taxon>
        <taxon>Micromonosporales</taxon>
        <taxon>Micromonosporaceae</taxon>
        <taxon>Micromonospora</taxon>
    </lineage>
</organism>
<accession>A0A495JPP2</accession>
<reference evidence="3 4" key="1">
    <citation type="submission" date="2018-10" db="EMBL/GenBank/DDBJ databases">
        <title>Sequencing the genomes of 1000 actinobacteria strains.</title>
        <authorList>
            <person name="Klenk H.-P."/>
        </authorList>
    </citation>
    <scope>NUCLEOTIDE SEQUENCE [LARGE SCALE GENOMIC DNA]</scope>
    <source>
        <strain evidence="3 4">DSM 45175</strain>
    </source>
</reference>
<feature type="compositionally biased region" description="Basic and acidic residues" evidence="1">
    <location>
        <begin position="341"/>
        <end position="355"/>
    </location>
</feature>
<dbReference type="Proteomes" id="UP000277671">
    <property type="component" value="Unassembled WGS sequence"/>
</dbReference>
<evidence type="ECO:0000256" key="2">
    <source>
        <dbReference type="SAM" id="Phobius"/>
    </source>
</evidence>
<feature type="transmembrane region" description="Helical" evidence="2">
    <location>
        <begin position="208"/>
        <end position="229"/>
    </location>
</feature>
<feature type="compositionally biased region" description="Acidic residues" evidence="1">
    <location>
        <begin position="366"/>
        <end position="383"/>
    </location>
</feature>
<dbReference type="RefSeq" id="WP_211349343.1">
    <property type="nucleotide sequence ID" value="NZ_RBKT01000001.1"/>
</dbReference>
<gene>
    <name evidence="3" type="ORF">BDK92_4724</name>
</gene>
<dbReference type="AlphaFoldDB" id="A0A495JPP2"/>
<feature type="transmembrane region" description="Helical" evidence="2">
    <location>
        <begin position="33"/>
        <end position="56"/>
    </location>
</feature>
<name>A0A495JPP2_9ACTN</name>
<dbReference type="EMBL" id="RBKT01000001">
    <property type="protein sequence ID" value="RKR90354.1"/>
    <property type="molecule type" value="Genomic_DNA"/>
</dbReference>
<protein>
    <submittedName>
        <fullName evidence="3">Uncharacterized protein</fullName>
    </submittedName>
</protein>
<keyword evidence="2" id="KW-0812">Transmembrane</keyword>
<feature type="compositionally biased region" description="Low complexity" evidence="1">
    <location>
        <begin position="9"/>
        <end position="24"/>
    </location>
</feature>
<proteinExistence type="predicted"/>
<feature type="transmembrane region" description="Helical" evidence="2">
    <location>
        <begin position="250"/>
        <end position="268"/>
    </location>
</feature>
<feature type="transmembrane region" description="Helical" evidence="2">
    <location>
        <begin position="111"/>
        <end position="133"/>
    </location>
</feature>
<keyword evidence="4" id="KW-1185">Reference proteome</keyword>
<sequence length="400" mass="40664">MSTQSGSTAVSPPDRSAVASAAPAPERGAPAPAFAPAALGLAVLALGWLAAMLWIGQAEITSSDINSIVIAMAALALPGLISASMVGGAGAAVVVANLLTRRGVHRSTPRFAGAVGAGLLVGLLAALTVTLSYGDADSITVLAGTVAAAATVGGIAGGVRAVPVVGAVVTAGLAVFMINTALNIFKDPLLNLYGYGDTDQSQTSALEWFSRTGSIGGGLAAGLLVFAYLGLARRRTLALNPEAVPSRWPAYLIAGAGPGLLLLAAELLTHTAGARLLAAAGSLSEVDQGLQDSLSEFRFDQALWVLFVGAMTALIAFGRTLKPSTAEPVKEAGAGPSEQTPTERTRSRDDEHGDGPADEVTAGLTEPDDDSDEDEEIEWEDEQGTDRRIGRHAEPDAARP</sequence>
<feature type="compositionally biased region" description="Basic and acidic residues" evidence="1">
    <location>
        <begin position="384"/>
        <end position="400"/>
    </location>
</feature>
<feature type="transmembrane region" description="Helical" evidence="2">
    <location>
        <begin position="139"/>
        <end position="157"/>
    </location>
</feature>
<keyword evidence="2" id="KW-0472">Membrane</keyword>
<feature type="region of interest" description="Disordered" evidence="1">
    <location>
        <begin position="325"/>
        <end position="400"/>
    </location>
</feature>